<dbReference type="InterPro" id="IPR001155">
    <property type="entry name" value="OxRdtase_FMN_N"/>
</dbReference>
<dbReference type="InterPro" id="IPR013785">
    <property type="entry name" value="Aldolase_TIM"/>
</dbReference>
<dbReference type="InterPro" id="IPR044152">
    <property type="entry name" value="YqjM-like"/>
</dbReference>
<reference evidence="7 8" key="1">
    <citation type="journal article" date="2013" name="J. Mol. Microbiol. Biotechnol.">
        <title>Analysis of the Complete Genomes of Acholeplasma brassicae , A. palmae and A. laidlawii and Their Comparison to the Obligate Parasites from ' Candidatus Phytoplasma'.</title>
        <authorList>
            <person name="Kube M."/>
            <person name="Siewert C."/>
            <person name="Migdoll A.M."/>
            <person name="Duduk B."/>
            <person name="Holz S."/>
            <person name="Rabus R."/>
            <person name="Seemuller E."/>
            <person name="Mitrovic J."/>
            <person name="Muller I."/>
            <person name="Buttner C."/>
            <person name="Reinhardt R."/>
        </authorList>
    </citation>
    <scope>NUCLEOTIDE SEQUENCE [LARGE SCALE GENOMIC DNA]</scope>
    <source>
        <strain evidence="7 8">J233</strain>
    </source>
</reference>
<proteinExistence type="predicted"/>
<evidence type="ECO:0000256" key="5">
    <source>
        <dbReference type="ARBA" id="ARBA00023002"/>
    </source>
</evidence>
<keyword evidence="5" id="KW-0560">Oxidoreductase</keyword>
<dbReference type="Pfam" id="PF00724">
    <property type="entry name" value="Oxidored_FMN"/>
    <property type="match status" value="1"/>
</dbReference>
<accession>U4KK19</accession>
<dbReference type="PANTHER" id="PTHR43303">
    <property type="entry name" value="NADPH DEHYDROGENASE C23G7.10C-RELATED"/>
    <property type="match status" value="1"/>
</dbReference>
<dbReference type="GO" id="GO:0003959">
    <property type="term" value="F:NADPH dehydrogenase activity"/>
    <property type="evidence" value="ECO:0007669"/>
    <property type="project" value="InterPro"/>
</dbReference>
<dbReference type="RefSeq" id="WP_026656682.1">
    <property type="nucleotide sequence ID" value="NC_022538.1"/>
</dbReference>
<evidence type="ECO:0000259" key="6">
    <source>
        <dbReference type="Pfam" id="PF00724"/>
    </source>
</evidence>
<dbReference type="GO" id="GO:0050661">
    <property type="term" value="F:NADP binding"/>
    <property type="evidence" value="ECO:0007669"/>
    <property type="project" value="InterPro"/>
</dbReference>
<dbReference type="Gene3D" id="3.20.20.70">
    <property type="entry name" value="Aldolase class I"/>
    <property type="match status" value="1"/>
</dbReference>
<keyword evidence="2" id="KW-0285">Flavoprotein</keyword>
<dbReference type="EMBL" id="FO681347">
    <property type="protein sequence ID" value="CCV63949.1"/>
    <property type="molecule type" value="Genomic_DNA"/>
</dbReference>
<name>U4KK19_ALTPJ</name>
<evidence type="ECO:0000256" key="3">
    <source>
        <dbReference type="ARBA" id="ARBA00022643"/>
    </source>
</evidence>
<dbReference type="PANTHER" id="PTHR43303:SF4">
    <property type="entry name" value="NADPH DEHYDROGENASE C23G7.10C-RELATED"/>
    <property type="match status" value="1"/>
</dbReference>
<dbReference type="STRING" id="1318466.BN85403720"/>
<evidence type="ECO:0000313" key="7">
    <source>
        <dbReference type="EMBL" id="CCV63949.1"/>
    </source>
</evidence>
<dbReference type="KEGG" id="apal:BN85403720"/>
<evidence type="ECO:0000256" key="2">
    <source>
        <dbReference type="ARBA" id="ARBA00022630"/>
    </source>
</evidence>
<evidence type="ECO:0000256" key="1">
    <source>
        <dbReference type="ARBA" id="ARBA00001917"/>
    </source>
</evidence>
<protein>
    <submittedName>
        <fullName evidence="7">Flavin oxidoreductase/NADH oxidase</fullName>
    </submittedName>
</protein>
<keyword evidence="4" id="KW-0521">NADP</keyword>
<dbReference type="HOGENOM" id="CLU_012153_2_1_14"/>
<dbReference type="SUPFAM" id="SSF51395">
    <property type="entry name" value="FMN-linked oxidoreductases"/>
    <property type="match status" value="1"/>
</dbReference>
<dbReference type="AlphaFoldDB" id="U4KK19"/>
<organism evidence="7 8">
    <name type="scientific">Alteracholeplasma palmae (strain ATCC 49389 / J233)</name>
    <name type="common">Acholeplasma palmae</name>
    <dbReference type="NCBI Taxonomy" id="1318466"/>
    <lineage>
        <taxon>Bacteria</taxon>
        <taxon>Bacillati</taxon>
        <taxon>Mycoplasmatota</taxon>
        <taxon>Mollicutes</taxon>
        <taxon>Acholeplasmatales</taxon>
        <taxon>Acholeplasmataceae</taxon>
        <taxon>Acholeplasma</taxon>
    </lineage>
</organism>
<keyword evidence="8" id="KW-1185">Reference proteome</keyword>
<dbReference type="OrthoDB" id="9772736at2"/>
<dbReference type="Proteomes" id="UP000032740">
    <property type="component" value="Chromosome"/>
</dbReference>
<evidence type="ECO:0000256" key="4">
    <source>
        <dbReference type="ARBA" id="ARBA00022857"/>
    </source>
</evidence>
<keyword evidence="3" id="KW-0288">FMN</keyword>
<feature type="domain" description="NADH:flavin oxidoreductase/NADH oxidase N-terminal" evidence="6">
    <location>
        <begin position="2"/>
        <end position="312"/>
    </location>
</feature>
<dbReference type="GO" id="GO:0010181">
    <property type="term" value="F:FMN binding"/>
    <property type="evidence" value="ECO:0007669"/>
    <property type="project" value="InterPro"/>
</dbReference>
<comment type="cofactor">
    <cofactor evidence="1">
        <name>FMN</name>
        <dbReference type="ChEBI" id="CHEBI:58210"/>
    </cofactor>
</comment>
<sequence length="330" mass="37643">MKLLDPITIKNITFKNRVVMPPMCMYQVTKEDGILTSFHYVHYMTRAYGQVGTIIQEATAVMPNGRITVNDLGLWNEEQVEPLKRLVQDLKKEGTIVGIQLSHAGRKSQVPDITYGPSSIAFGDLKKPKEMTLEDIQEVIKAFGKSAKRAYDIGYDILEIHAAHGYLINEFLSPLSNHRTDEYKAGSRFLVEVIQEIKKYFLEDRILQIRISATEYDEKGLTPEDLSKIINELKIYNIDIINVSTGGIVLKTIETYPEYQIKPAITIKEKTGLKVIAGGLVQTAELANKILEETSIDFIYMGRKLLREPYFLLNETELEWPKPYLRAKIQ</sequence>
<evidence type="ECO:0000313" key="8">
    <source>
        <dbReference type="Proteomes" id="UP000032740"/>
    </source>
</evidence>
<gene>
    <name evidence="7" type="ORF">BN85403720</name>
</gene>